<proteinExistence type="predicted"/>
<evidence type="ECO:0000313" key="2">
    <source>
        <dbReference type="EMBL" id="QHT12128.1"/>
    </source>
</evidence>
<feature type="transmembrane region" description="Helical" evidence="1">
    <location>
        <begin position="115"/>
        <end position="136"/>
    </location>
</feature>
<evidence type="ECO:0000256" key="1">
    <source>
        <dbReference type="SAM" id="Phobius"/>
    </source>
</evidence>
<dbReference type="AlphaFoldDB" id="A0A6C0D5M7"/>
<keyword evidence="1" id="KW-0472">Membrane</keyword>
<keyword evidence="1" id="KW-0812">Transmembrane</keyword>
<reference evidence="2" key="1">
    <citation type="journal article" date="2020" name="Nature">
        <title>Giant virus diversity and host interactions through global metagenomics.</title>
        <authorList>
            <person name="Schulz F."/>
            <person name="Roux S."/>
            <person name="Paez-Espino D."/>
            <person name="Jungbluth S."/>
            <person name="Walsh D.A."/>
            <person name="Denef V.J."/>
            <person name="McMahon K.D."/>
            <person name="Konstantinidis K.T."/>
            <person name="Eloe-Fadrosh E.A."/>
            <person name="Kyrpides N.C."/>
            <person name="Woyke T."/>
        </authorList>
    </citation>
    <scope>NUCLEOTIDE SEQUENCE</scope>
    <source>
        <strain evidence="2">GVMAG-M-3300023174-129</strain>
    </source>
</reference>
<accession>A0A6C0D5M7</accession>
<protein>
    <submittedName>
        <fullName evidence="2">Uncharacterized protein</fullName>
    </submittedName>
</protein>
<name>A0A6C0D5M7_9ZZZZ</name>
<sequence>MVFILYKIRDSDFKVIGAYELEEDAATDKKNLILDTPMEEQDHYKYEILDIHYFKQTQEPLMKFSEEDTDVEEEDYYTLMAKSKHQTEEIILLKGELVSIKNNHMKLITELRNDSYTFIIIISSILLFLIVATISLS</sequence>
<organism evidence="2">
    <name type="scientific">viral metagenome</name>
    <dbReference type="NCBI Taxonomy" id="1070528"/>
    <lineage>
        <taxon>unclassified sequences</taxon>
        <taxon>metagenomes</taxon>
        <taxon>organismal metagenomes</taxon>
    </lineage>
</organism>
<dbReference type="EMBL" id="MN739541">
    <property type="protein sequence ID" value="QHT12128.1"/>
    <property type="molecule type" value="Genomic_DNA"/>
</dbReference>
<keyword evidence="1" id="KW-1133">Transmembrane helix</keyword>